<feature type="compositionally biased region" description="Basic and acidic residues" evidence="1">
    <location>
        <begin position="195"/>
        <end position="214"/>
    </location>
</feature>
<feature type="region of interest" description="Disordered" evidence="1">
    <location>
        <begin position="180"/>
        <end position="219"/>
    </location>
</feature>
<accession>K1VFH5</accession>
<sequence>MPRITLLRTATIEFWRYQKLARVKRTPVQTTARERMRLVSVWSPLMRSTPRYTATNCLGSERMMARRNLAGWASASVPRHQAEEGQGRGRRARETHRKAAHGEEDRRRMRRQSRHTNDPSREQAAVINDAPETGIVQRLAGELLSPGRAAGAPDADCQLLPHLPPSGPYVREVGHLAENRADRDDGIAPLAPNDAARDHEQLAPHKRREVEHDQPQNGQYPAILDFAELLDDGREVFDDL</sequence>
<protein>
    <submittedName>
        <fullName evidence="2">Uncharacterized protein</fullName>
    </submittedName>
</protein>
<feature type="compositionally biased region" description="Basic residues" evidence="1">
    <location>
        <begin position="88"/>
        <end position="99"/>
    </location>
</feature>
<reference evidence="2 3" key="1">
    <citation type="journal article" date="2012" name="Eukaryot. Cell">
        <title>Genome sequence of the Trichosporon asahii environmental strain CBS 8904.</title>
        <authorList>
            <person name="Yang R.Y."/>
            <person name="Li H.T."/>
            <person name="Zhu H."/>
            <person name="Zhou G.P."/>
            <person name="Wang M."/>
            <person name="Wang L."/>
        </authorList>
    </citation>
    <scope>NUCLEOTIDE SEQUENCE [LARGE SCALE GENOMIC DNA]</scope>
    <source>
        <strain evidence="2 3">CBS 8904</strain>
    </source>
</reference>
<evidence type="ECO:0000313" key="2">
    <source>
        <dbReference type="EMBL" id="EKC97831.1"/>
    </source>
</evidence>
<name>K1VFH5_TRIAC</name>
<feature type="region of interest" description="Disordered" evidence="1">
    <location>
        <begin position="72"/>
        <end position="133"/>
    </location>
</feature>
<keyword evidence="3" id="KW-1185">Reference proteome</keyword>
<proteinExistence type="predicted"/>
<evidence type="ECO:0000256" key="1">
    <source>
        <dbReference type="SAM" id="MobiDB-lite"/>
    </source>
</evidence>
<dbReference type="AlphaFoldDB" id="K1VFH5"/>
<dbReference type="InParanoid" id="K1VFH5"/>
<dbReference type="HOGENOM" id="CLU_1157094_0_0_1"/>
<evidence type="ECO:0000313" key="3">
    <source>
        <dbReference type="Proteomes" id="UP000006757"/>
    </source>
</evidence>
<dbReference type="Proteomes" id="UP000006757">
    <property type="component" value="Unassembled WGS sequence"/>
</dbReference>
<comment type="caution">
    <text evidence="2">The sequence shown here is derived from an EMBL/GenBank/DDBJ whole genome shotgun (WGS) entry which is preliminary data.</text>
</comment>
<dbReference type="EMBL" id="AMBO01000401">
    <property type="protein sequence ID" value="EKC97831.1"/>
    <property type="molecule type" value="Genomic_DNA"/>
</dbReference>
<gene>
    <name evidence="2" type="ORF">A1Q2_07834</name>
</gene>
<organism evidence="2 3">
    <name type="scientific">Trichosporon asahii var. asahii (strain CBS 8904)</name>
    <name type="common">Yeast</name>
    <dbReference type="NCBI Taxonomy" id="1220162"/>
    <lineage>
        <taxon>Eukaryota</taxon>
        <taxon>Fungi</taxon>
        <taxon>Dikarya</taxon>
        <taxon>Basidiomycota</taxon>
        <taxon>Agaricomycotina</taxon>
        <taxon>Tremellomycetes</taxon>
        <taxon>Trichosporonales</taxon>
        <taxon>Trichosporonaceae</taxon>
        <taxon>Trichosporon</taxon>
    </lineage>
</organism>